<evidence type="ECO:0000313" key="3">
    <source>
        <dbReference type="Proteomes" id="UP000315395"/>
    </source>
</evidence>
<dbReference type="KEGG" id="orz:FNH13_01060"/>
<dbReference type="InterPro" id="IPR048000">
    <property type="entry name" value="TnsA-like"/>
</dbReference>
<keyword evidence="2" id="KW-0255">Endonuclease</keyword>
<reference evidence="2 3" key="1">
    <citation type="submission" date="2019-07" db="EMBL/GenBank/DDBJ databases">
        <title>complete genome sequencing of Ornithinimicrobium sp. H23M54.</title>
        <authorList>
            <person name="Bae J.-W."/>
            <person name="Lee S.-Y."/>
        </authorList>
    </citation>
    <scope>NUCLEOTIDE SEQUENCE [LARGE SCALE GENOMIC DNA]</scope>
    <source>
        <strain evidence="2 3">H23M54</strain>
    </source>
</reference>
<gene>
    <name evidence="2" type="ORF">FNH13_01060</name>
</gene>
<name>A0A516G6E7_9MICO</name>
<proteinExistence type="predicted"/>
<dbReference type="NCBIfam" id="NF033179">
    <property type="entry name" value="TnsA_like_Actin"/>
    <property type="match status" value="1"/>
</dbReference>
<keyword evidence="3" id="KW-1185">Reference proteome</keyword>
<feature type="domain" description="TnsA endonuclease N-terminal" evidence="1">
    <location>
        <begin position="86"/>
        <end position="160"/>
    </location>
</feature>
<evidence type="ECO:0000259" key="1">
    <source>
        <dbReference type="Pfam" id="PF08722"/>
    </source>
</evidence>
<dbReference type="OrthoDB" id="3403133at2"/>
<keyword evidence="2" id="KW-0540">Nuclease</keyword>
<dbReference type="InterPro" id="IPR014833">
    <property type="entry name" value="TnsA_N"/>
</dbReference>
<keyword evidence="2" id="KW-0378">Hydrolase</keyword>
<dbReference type="EMBL" id="CP041616">
    <property type="protein sequence ID" value="QDO87083.1"/>
    <property type="molecule type" value="Genomic_DNA"/>
</dbReference>
<dbReference type="GO" id="GO:0004519">
    <property type="term" value="F:endonuclease activity"/>
    <property type="evidence" value="ECO:0007669"/>
    <property type="project" value="UniProtKB-KW"/>
</dbReference>
<dbReference type="Pfam" id="PF08722">
    <property type="entry name" value="Tn7_TnsA-like_N"/>
    <property type="match status" value="1"/>
</dbReference>
<organism evidence="2 3">
    <name type="scientific">Ornithinimicrobium ciconiae</name>
    <dbReference type="NCBI Taxonomy" id="2594265"/>
    <lineage>
        <taxon>Bacteria</taxon>
        <taxon>Bacillati</taxon>
        <taxon>Actinomycetota</taxon>
        <taxon>Actinomycetes</taxon>
        <taxon>Micrococcales</taxon>
        <taxon>Ornithinimicrobiaceae</taxon>
        <taxon>Ornithinimicrobium</taxon>
    </lineage>
</organism>
<evidence type="ECO:0000313" key="2">
    <source>
        <dbReference type="EMBL" id="QDO87083.1"/>
    </source>
</evidence>
<sequence>MGQSRDAACPRPARAVSWTFRLEVGPQMWDWTMGPPDLQGLRSIRTPRSTEKSRHIPVQAHSVTLDGPIHLESGLEHDLVRELDRDPDVEWIVSQPVRLGLRTSGGRPRTHTPDLLVLRREGAVTIWDVRPLEKQDEKFAEIRGLTASACAEVGWQYRVYGGGSPVRRDNLRWLTAYRRQMPWYPNAKDELLEICREPRATVGAVLDADHGAGHLVSAMWHYAWTGAVVMDLDSPIGRSTPIREHRDAL</sequence>
<dbReference type="AlphaFoldDB" id="A0A516G6E7"/>
<dbReference type="Proteomes" id="UP000315395">
    <property type="component" value="Chromosome"/>
</dbReference>
<protein>
    <submittedName>
        <fullName evidence="2">TnsA-like heteromeric transposase endonuclease subunit</fullName>
    </submittedName>
</protein>
<dbReference type="RefSeq" id="WP_143781742.1">
    <property type="nucleotide sequence ID" value="NZ_CP041616.1"/>
</dbReference>
<accession>A0A516G6E7</accession>